<dbReference type="EMBL" id="JBFXLT010000013">
    <property type="protein sequence ID" value="KAL2818536.1"/>
    <property type="molecule type" value="Genomic_DNA"/>
</dbReference>
<feature type="transmembrane region" description="Helical" evidence="8">
    <location>
        <begin position="144"/>
        <end position="169"/>
    </location>
</feature>
<dbReference type="PANTHER" id="PTHR48022:SF11">
    <property type="entry name" value="MONOSACCHARIDE TRANSPORTER (HXT8), PUTATIVE (AFU_ORTHOLOGUE AFUA_2G08120)-RELATED"/>
    <property type="match status" value="1"/>
</dbReference>
<dbReference type="InterPro" id="IPR050360">
    <property type="entry name" value="MFS_Sugar_Transporters"/>
</dbReference>
<proteinExistence type="inferred from homology"/>
<dbReference type="PROSITE" id="PS00217">
    <property type="entry name" value="SUGAR_TRANSPORT_2"/>
    <property type="match status" value="1"/>
</dbReference>
<feature type="transmembrane region" description="Helical" evidence="8">
    <location>
        <begin position="114"/>
        <end position="132"/>
    </location>
</feature>
<evidence type="ECO:0000256" key="1">
    <source>
        <dbReference type="ARBA" id="ARBA00004141"/>
    </source>
</evidence>
<protein>
    <submittedName>
        <fullName evidence="10">General substrate transporter</fullName>
    </submittedName>
</protein>
<dbReference type="SUPFAM" id="SSF103473">
    <property type="entry name" value="MFS general substrate transporter"/>
    <property type="match status" value="1"/>
</dbReference>
<dbReference type="InterPro" id="IPR003663">
    <property type="entry name" value="Sugar/inositol_transpt"/>
</dbReference>
<feature type="domain" description="Major facilitator superfamily (MFS) profile" evidence="9">
    <location>
        <begin position="11"/>
        <end position="453"/>
    </location>
</feature>
<feature type="transmembrane region" description="Helical" evidence="8">
    <location>
        <begin position="360"/>
        <end position="379"/>
    </location>
</feature>
<evidence type="ECO:0000256" key="5">
    <source>
        <dbReference type="ARBA" id="ARBA00022989"/>
    </source>
</evidence>
<name>A0ABR4HST0_9EURO</name>
<dbReference type="Pfam" id="PF00083">
    <property type="entry name" value="Sugar_tr"/>
    <property type="match status" value="1"/>
</dbReference>
<feature type="transmembrane region" description="Helical" evidence="8">
    <location>
        <begin position="7"/>
        <end position="30"/>
    </location>
</feature>
<feature type="transmembrane region" description="Helical" evidence="8">
    <location>
        <begin position="430"/>
        <end position="449"/>
    </location>
</feature>
<evidence type="ECO:0000259" key="9">
    <source>
        <dbReference type="PROSITE" id="PS50850"/>
    </source>
</evidence>
<dbReference type="NCBIfam" id="TIGR00879">
    <property type="entry name" value="SP"/>
    <property type="match status" value="1"/>
</dbReference>
<comment type="similarity">
    <text evidence="2 7">Belongs to the major facilitator superfamily. Sugar transporter (TC 2.A.1.1) family.</text>
</comment>
<keyword evidence="3 7" id="KW-0813">Transport</keyword>
<evidence type="ECO:0000256" key="3">
    <source>
        <dbReference type="ARBA" id="ARBA00022448"/>
    </source>
</evidence>
<feature type="transmembrane region" description="Helical" evidence="8">
    <location>
        <begin position="85"/>
        <end position="108"/>
    </location>
</feature>
<dbReference type="InterPro" id="IPR036259">
    <property type="entry name" value="MFS_trans_sf"/>
</dbReference>
<evidence type="ECO:0000313" key="11">
    <source>
        <dbReference type="Proteomes" id="UP001610334"/>
    </source>
</evidence>
<accession>A0ABR4HST0</accession>
<evidence type="ECO:0000313" key="10">
    <source>
        <dbReference type="EMBL" id="KAL2818536.1"/>
    </source>
</evidence>
<evidence type="ECO:0000256" key="7">
    <source>
        <dbReference type="RuleBase" id="RU003346"/>
    </source>
</evidence>
<dbReference type="Proteomes" id="UP001610334">
    <property type="component" value="Unassembled WGS sequence"/>
</dbReference>
<keyword evidence="11" id="KW-1185">Reference proteome</keyword>
<dbReference type="InterPro" id="IPR005828">
    <property type="entry name" value="MFS_sugar_transport-like"/>
</dbReference>
<dbReference type="Gene3D" id="1.20.1250.20">
    <property type="entry name" value="MFS general substrate transporter like domains"/>
    <property type="match status" value="1"/>
</dbReference>
<feature type="transmembrane region" description="Helical" evidence="8">
    <location>
        <begin position="331"/>
        <end position="354"/>
    </location>
</feature>
<feature type="transmembrane region" description="Helical" evidence="8">
    <location>
        <begin position="302"/>
        <end position="322"/>
    </location>
</feature>
<evidence type="ECO:0000256" key="6">
    <source>
        <dbReference type="ARBA" id="ARBA00023136"/>
    </source>
</evidence>
<gene>
    <name evidence="10" type="ORF">BJX63DRAFT_429037</name>
</gene>
<dbReference type="PROSITE" id="PS50850">
    <property type="entry name" value="MFS"/>
    <property type="match status" value="1"/>
</dbReference>
<sequence length="504" mass="55312">MANLTLYNILISCFVALGSGSYGYGFAVFPTSTGQPGFYDYFNLDRDSSYTANILGAINALFNLGLALGALAQGWLADKVGRKRAFMLASICTLVGAALVSGSVAIGMLITVRLLHGFGLGMLVGLVPLYIAETAPARHRGLLLCINTSCISMGYFVCAWISVGTYFAVNQTVQWRMPLALACIGPLAMIIGLPFIPESPRYLALAGRKDEAWEVVRTIHRDPNDPEDEGARAEYTQIVRQTDYDKELGYGYVKMFTRPSWRRRSFLAMFLMFAVQSTGVLGITNFLILIFDNLGMKHAMPLILYGVYASAGEVWVVLGMFICDRVGRRKLLLAGFIGQGLTLLVEALLQWKYLNSDNRAGLGACVAFLFVYMLFFNLCTDGPSWAWMAEVFPTTARSRGIGLGLFSYFVGTITYTTPGALAFRNIKYNMFYLYFGLCMISAVVIYFFIPETRHVPVEELGALFGDAVVVHLTPDGHGIVEEKGATVETLEDVTHGSTATADHI</sequence>
<organism evidence="10 11">
    <name type="scientific">Aspergillus granulosus</name>
    <dbReference type="NCBI Taxonomy" id="176169"/>
    <lineage>
        <taxon>Eukaryota</taxon>
        <taxon>Fungi</taxon>
        <taxon>Dikarya</taxon>
        <taxon>Ascomycota</taxon>
        <taxon>Pezizomycotina</taxon>
        <taxon>Eurotiomycetes</taxon>
        <taxon>Eurotiomycetidae</taxon>
        <taxon>Eurotiales</taxon>
        <taxon>Aspergillaceae</taxon>
        <taxon>Aspergillus</taxon>
        <taxon>Aspergillus subgen. Nidulantes</taxon>
    </lineage>
</organism>
<feature type="transmembrane region" description="Helical" evidence="8">
    <location>
        <begin position="400"/>
        <end position="418"/>
    </location>
</feature>
<dbReference type="InterPro" id="IPR005829">
    <property type="entry name" value="Sugar_transporter_CS"/>
</dbReference>
<comment type="caution">
    <text evidence="10">The sequence shown here is derived from an EMBL/GenBank/DDBJ whole genome shotgun (WGS) entry which is preliminary data.</text>
</comment>
<dbReference type="PRINTS" id="PR00171">
    <property type="entry name" value="SUGRTRNSPORT"/>
</dbReference>
<dbReference type="PANTHER" id="PTHR48022">
    <property type="entry name" value="PLASTIDIC GLUCOSE TRANSPORTER 4"/>
    <property type="match status" value="1"/>
</dbReference>
<dbReference type="InterPro" id="IPR020846">
    <property type="entry name" value="MFS_dom"/>
</dbReference>
<keyword evidence="4 8" id="KW-0812">Transmembrane</keyword>
<keyword evidence="5 8" id="KW-1133">Transmembrane helix</keyword>
<feature type="transmembrane region" description="Helical" evidence="8">
    <location>
        <begin position="50"/>
        <end position="73"/>
    </location>
</feature>
<evidence type="ECO:0000256" key="8">
    <source>
        <dbReference type="SAM" id="Phobius"/>
    </source>
</evidence>
<reference evidence="10 11" key="1">
    <citation type="submission" date="2024-07" db="EMBL/GenBank/DDBJ databases">
        <title>Section-level genome sequencing and comparative genomics of Aspergillus sections Usti and Cavernicolus.</title>
        <authorList>
            <consortium name="Lawrence Berkeley National Laboratory"/>
            <person name="Nybo J.L."/>
            <person name="Vesth T.C."/>
            <person name="Theobald S."/>
            <person name="Frisvad J.C."/>
            <person name="Larsen T.O."/>
            <person name="Kjaerboelling I."/>
            <person name="Rothschild-Mancinelli K."/>
            <person name="Lyhne E.K."/>
            <person name="Kogle M.E."/>
            <person name="Barry K."/>
            <person name="Clum A."/>
            <person name="Na H."/>
            <person name="Ledsgaard L."/>
            <person name="Lin J."/>
            <person name="Lipzen A."/>
            <person name="Kuo A."/>
            <person name="Riley R."/>
            <person name="Mondo S."/>
            <person name="Labutti K."/>
            <person name="Haridas S."/>
            <person name="Pangalinan J."/>
            <person name="Salamov A.A."/>
            <person name="Simmons B.A."/>
            <person name="Magnuson J.K."/>
            <person name="Chen J."/>
            <person name="Drula E."/>
            <person name="Henrissat B."/>
            <person name="Wiebenga A."/>
            <person name="Lubbers R.J."/>
            <person name="Gomes A.C."/>
            <person name="Makela M.R."/>
            <person name="Stajich J."/>
            <person name="Grigoriev I.V."/>
            <person name="Mortensen U.H."/>
            <person name="De Vries R.P."/>
            <person name="Baker S.E."/>
            <person name="Andersen M.R."/>
        </authorList>
    </citation>
    <scope>NUCLEOTIDE SEQUENCE [LARGE SCALE GENOMIC DNA]</scope>
    <source>
        <strain evidence="10 11">CBS 588.65</strain>
    </source>
</reference>
<evidence type="ECO:0000256" key="4">
    <source>
        <dbReference type="ARBA" id="ARBA00022692"/>
    </source>
</evidence>
<comment type="subcellular location">
    <subcellularLocation>
        <location evidence="1">Membrane</location>
        <topology evidence="1">Multi-pass membrane protein</topology>
    </subcellularLocation>
</comment>
<keyword evidence="6 8" id="KW-0472">Membrane</keyword>
<feature type="transmembrane region" description="Helical" evidence="8">
    <location>
        <begin position="266"/>
        <end position="290"/>
    </location>
</feature>
<evidence type="ECO:0000256" key="2">
    <source>
        <dbReference type="ARBA" id="ARBA00010992"/>
    </source>
</evidence>
<feature type="transmembrane region" description="Helical" evidence="8">
    <location>
        <begin position="175"/>
        <end position="196"/>
    </location>
</feature>